<accession>A0A9W6GPW5</accession>
<dbReference type="EMBL" id="BSDY01000023">
    <property type="protein sequence ID" value="GLI57747.1"/>
    <property type="molecule type" value="Genomic_DNA"/>
</dbReference>
<gene>
    <name evidence="1" type="ORF">PM10SUCC1_32610</name>
</gene>
<dbReference type="SUPFAM" id="SSF51206">
    <property type="entry name" value="cAMP-binding domain-like"/>
    <property type="match status" value="1"/>
</dbReference>
<dbReference type="InterPro" id="IPR014710">
    <property type="entry name" value="RmlC-like_jellyroll"/>
</dbReference>
<dbReference type="AlphaFoldDB" id="A0A9W6GPW5"/>
<keyword evidence="2" id="KW-1185">Reference proteome</keyword>
<dbReference type="Gene3D" id="2.60.120.10">
    <property type="entry name" value="Jelly Rolls"/>
    <property type="match status" value="1"/>
</dbReference>
<proteinExistence type="predicted"/>
<reference evidence="1" key="1">
    <citation type="submission" date="2022-12" db="EMBL/GenBank/DDBJ databases">
        <title>Reference genome sequencing for broad-spectrum identification of bacterial and archaeal isolates by mass spectrometry.</title>
        <authorList>
            <person name="Sekiguchi Y."/>
            <person name="Tourlousse D.M."/>
        </authorList>
    </citation>
    <scope>NUCLEOTIDE SEQUENCE</scope>
    <source>
        <strain evidence="1">10succ1</strain>
    </source>
</reference>
<dbReference type="Proteomes" id="UP001144471">
    <property type="component" value="Unassembled WGS sequence"/>
</dbReference>
<sequence length="181" mass="20746">MIGMRTTAENITLKKGETMKLEGLAIVGSGSVELILQGKPIWVYPTRSTVGYELVFKELESVFPKIRALDDTEITYIESSELRRLYKENKRFKKSADKAITLTIKALLKEVLTHSNTTFDIALKRLVESARGTYCPVNIAQLCKEWGYSRNQFYKAVKKLKELGIYYKGHCLIKEEEEVKE</sequence>
<name>A0A9W6GPW5_9FUSO</name>
<evidence type="ECO:0000313" key="1">
    <source>
        <dbReference type="EMBL" id="GLI57747.1"/>
    </source>
</evidence>
<comment type="caution">
    <text evidence="1">The sequence shown here is derived from an EMBL/GenBank/DDBJ whole genome shotgun (WGS) entry which is preliminary data.</text>
</comment>
<dbReference type="InterPro" id="IPR018490">
    <property type="entry name" value="cNMP-bd_dom_sf"/>
</dbReference>
<protein>
    <submittedName>
        <fullName evidence="1">Uncharacterized protein</fullName>
    </submittedName>
</protein>
<organism evidence="1 2">
    <name type="scientific">Propionigenium maris DSM 9537</name>
    <dbReference type="NCBI Taxonomy" id="1123000"/>
    <lineage>
        <taxon>Bacteria</taxon>
        <taxon>Fusobacteriati</taxon>
        <taxon>Fusobacteriota</taxon>
        <taxon>Fusobacteriia</taxon>
        <taxon>Fusobacteriales</taxon>
        <taxon>Fusobacteriaceae</taxon>
        <taxon>Propionigenium</taxon>
    </lineage>
</organism>
<evidence type="ECO:0000313" key="2">
    <source>
        <dbReference type="Proteomes" id="UP001144471"/>
    </source>
</evidence>